<keyword evidence="10 13" id="KW-0143">Chaperone</keyword>
<dbReference type="InterPro" id="IPR038221">
    <property type="entry name" value="YidC_periplasmic_sf"/>
</dbReference>
<evidence type="ECO:0000259" key="14">
    <source>
        <dbReference type="Pfam" id="PF02096"/>
    </source>
</evidence>
<dbReference type="Proteomes" id="UP001482231">
    <property type="component" value="Unassembled WGS sequence"/>
</dbReference>
<evidence type="ECO:0000259" key="15">
    <source>
        <dbReference type="Pfam" id="PF14849"/>
    </source>
</evidence>
<comment type="similarity">
    <text evidence="2 13">Belongs to the OXA1/ALB3/YidC family. Type 1 subfamily.</text>
</comment>
<evidence type="ECO:0000256" key="9">
    <source>
        <dbReference type="ARBA" id="ARBA00023136"/>
    </source>
</evidence>
<evidence type="ECO:0000313" key="16">
    <source>
        <dbReference type="EMBL" id="MEO1766536.1"/>
    </source>
</evidence>
<sequence length="546" mass="60739">MDTQRLILFIVFSFSLLLLWQAWQDYNGAKVGVAPAPRQGSTDAVPQPSQALGTAVSTLQPLATQAATLPKGQRIRVRTDVIDAELDTIGGDLRKVVLLRHGATEDRRKPMVLLADDPPHWYVAQSGLLGKGLPTHKEVFRADRSAYTLTPEAQTVDVRLTWEAPGGLRVDKVYTFRRGSYLIGLRYEIHNTGTAPLAADAYFQFLRDDTPPAGESSLMPTYTGPAVYTEADKFHKIPFSDIAKGKPSVKARDGWVAMLQHYFLAAYLPPAGPEREYYTRKLADHLYAVGVILPVGQIAPGATAVLNTGLYVGPQDQETLKTLAPGLDLAVDYGMLTIIAKPLFWLLKTLHGLFGNWGWAIIALTVLIKLVFYPLSAASYRSMAKMKAVAPRLQQIKERYGDDRQKLHQAMMELYKSERINPMGGCLPVLIQIPVFIALYWVLLYSVEMRHAPFALWIQDLTAPDPYYVLPVLMGLSMIVQTKLNPTPPDPIQAKVMMIMPIVFSVMFFFFPAGLVLYWLVNNLLSILQQWRINSLLGGETKGGTK</sequence>
<dbReference type="Gene3D" id="2.70.98.90">
    <property type="match status" value="1"/>
</dbReference>
<comment type="function">
    <text evidence="13">Required for the insertion and/or proper folding and/or complex formation of integral membrane proteins into the membrane. Involved in integration of membrane proteins that insert both dependently and independently of the Sec translocase complex, as well as at least some lipoproteins. Aids folding of multispanning membrane proteins.</text>
</comment>
<dbReference type="HAMAP" id="MF_01810">
    <property type="entry name" value="YidC_type1"/>
    <property type="match status" value="1"/>
</dbReference>
<dbReference type="RefSeq" id="WP_347307633.1">
    <property type="nucleotide sequence ID" value="NZ_JBAJEX010000002.1"/>
</dbReference>
<feature type="transmembrane region" description="Helical" evidence="13">
    <location>
        <begin position="426"/>
        <end position="447"/>
    </location>
</feature>
<comment type="caution">
    <text evidence="16">The sequence shown here is derived from an EMBL/GenBank/DDBJ whole genome shotgun (WGS) entry which is preliminary data.</text>
</comment>
<keyword evidence="4 13" id="KW-0813">Transport</keyword>
<evidence type="ECO:0000313" key="17">
    <source>
        <dbReference type="Proteomes" id="UP001482231"/>
    </source>
</evidence>
<evidence type="ECO:0000256" key="3">
    <source>
        <dbReference type="ARBA" id="ARBA00015325"/>
    </source>
</evidence>
<feature type="transmembrane region" description="Helical" evidence="13">
    <location>
        <begin position="496"/>
        <end position="521"/>
    </location>
</feature>
<comment type="subunit">
    <text evidence="13">Interacts with the Sec translocase complex via SecD. Specifically interacts with transmembrane segments of nascent integral membrane proteins during membrane integration.</text>
</comment>
<evidence type="ECO:0000256" key="13">
    <source>
        <dbReference type="HAMAP-Rule" id="MF_01810"/>
    </source>
</evidence>
<keyword evidence="7 13" id="KW-0653">Protein transport</keyword>
<dbReference type="Pfam" id="PF14849">
    <property type="entry name" value="YidC_periplas"/>
    <property type="match status" value="1"/>
</dbReference>
<proteinExistence type="inferred from homology"/>
<evidence type="ECO:0000256" key="2">
    <source>
        <dbReference type="ARBA" id="ARBA00010527"/>
    </source>
</evidence>
<dbReference type="InterPro" id="IPR019998">
    <property type="entry name" value="Membr_insert_YidC"/>
</dbReference>
<feature type="domain" description="Membrane insertase YidC N-terminal" evidence="15">
    <location>
        <begin position="74"/>
        <end position="346"/>
    </location>
</feature>
<evidence type="ECO:0000256" key="12">
    <source>
        <dbReference type="ARBA" id="ARBA00033342"/>
    </source>
</evidence>
<evidence type="ECO:0000256" key="10">
    <source>
        <dbReference type="ARBA" id="ARBA00023186"/>
    </source>
</evidence>
<gene>
    <name evidence="13 16" type="primary">yidC</name>
    <name evidence="16" type="ORF">V6E02_04860</name>
</gene>
<dbReference type="EMBL" id="JBAJEX010000002">
    <property type="protein sequence ID" value="MEO1766536.1"/>
    <property type="molecule type" value="Genomic_DNA"/>
</dbReference>
<name>A0ABV0ED12_9BURK</name>
<evidence type="ECO:0000256" key="6">
    <source>
        <dbReference type="ARBA" id="ARBA00022692"/>
    </source>
</evidence>
<comment type="caution">
    <text evidence="13">Lacks conserved residue(s) required for the propagation of feature annotation.</text>
</comment>
<keyword evidence="9 13" id="KW-0472">Membrane</keyword>
<dbReference type="PANTHER" id="PTHR12428">
    <property type="entry name" value="OXA1"/>
    <property type="match status" value="1"/>
</dbReference>
<protein>
    <recommendedName>
        <fullName evidence="3 13">Membrane protein insertase YidC</fullName>
    </recommendedName>
    <alternativeName>
        <fullName evidence="12 13">Foldase YidC</fullName>
    </alternativeName>
    <alternativeName>
        <fullName evidence="11 13">Membrane integrase YidC</fullName>
    </alternativeName>
    <alternativeName>
        <fullName evidence="13">Membrane protein YidC</fullName>
    </alternativeName>
</protein>
<dbReference type="PANTHER" id="PTHR12428:SF65">
    <property type="entry name" value="CYTOCHROME C OXIDASE ASSEMBLY PROTEIN COX18, MITOCHONDRIAL"/>
    <property type="match status" value="1"/>
</dbReference>
<evidence type="ECO:0000256" key="1">
    <source>
        <dbReference type="ARBA" id="ARBA00004429"/>
    </source>
</evidence>
<dbReference type="CDD" id="cd20070">
    <property type="entry name" value="5TM_YidC_Alb3"/>
    <property type="match status" value="1"/>
</dbReference>
<keyword evidence="6 13" id="KW-0812">Transmembrane</keyword>
<comment type="subcellular location">
    <subcellularLocation>
        <location evidence="1">Cell inner membrane</location>
        <topology evidence="1">Multi-pass membrane protein</topology>
    </subcellularLocation>
    <subcellularLocation>
        <location evidence="13">Cell membrane</location>
        <topology evidence="13">Multi-pass membrane protein</topology>
    </subcellularLocation>
</comment>
<dbReference type="NCBIfam" id="TIGR03593">
    <property type="entry name" value="yidC_nterm"/>
    <property type="match status" value="1"/>
</dbReference>
<keyword evidence="8 13" id="KW-1133">Transmembrane helix</keyword>
<evidence type="ECO:0000256" key="11">
    <source>
        <dbReference type="ARBA" id="ARBA00033245"/>
    </source>
</evidence>
<dbReference type="PRINTS" id="PR01900">
    <property type="entry name" value="YIDCPROTEIN"/>
</dbReference>
<keyword evidence="17" id="KW-1185">Reference proteome</keyword>
<dbReference type="InterPro" id="IPR028053">
    <property type="entry name" value="Membr_insert_YidC_N"/>
</dbReference>
<organism evidence="16 17">
    <name type="scientific">Thiobacter aerophilum</name>
    <dbReference type="NCBI Taxonomy" id="3121275"/>
    <lineage>
        <taxon>Bacteria</taxon>
        <taxon>Pseudomonadati</taxon>
        <taxon>Pseudomonadota</taxon>
        <taxon>Betaproteobacteria</taxon>
        <taxon>Burkholderiales</taxon>
        <taxon>Thiobacteraceae</taxon>
        <taxon>Thiobacter</taxon>
    </lineage>
</organism>
<evidence type="ECO:0000256" key="5">
    <source>
        <dbReference type="ARBA" id="ARBA00022475"/>
    </source>
</evidence>
<accession>A0ABV0ED12</accession>
<keyword evidence="5 13" id="KW-1003">Cell membrane</keyword>
<evidence type="ECO:0000256" key="7">
    <source>
        <dbReference type="ARBA" id="ARBA00022927"/>
    </source>
</evidence>
<dbReference type="NCBIfam" id="TIGR03592">
    <property type="entry name" value="yidC_oxa1_cterm"/>
    <property type="match status" value="1"/>
</dbReference>
<dbReference type="InterPro" id="IPR028055">
    <property type="entry name" value="YidC/Oxa/ALB_C"/>
</dbReference>
<feature type="transmembrane region" description="Helical" evidence="13">
    <location>
        <begin position="357"/>
        <end position="377"/>
    </location>
</feature>
<dbReference type="InterPro" id="IPR047196">
    <property type="entry name" value="YidC_ALB_C"/>
</dbReference>
<dbReference type="Pfam" id="PF02096">
    <property type="entry name" value="60KD_IMP"/>
    <property type="match status" value="1"/>
</dbReference>
<dbReference type="PRINTS" id="PR00701">
    <property type="entry name" value="60KDINNERMP"/>
</dbReference>
<dbReference type="NCBIfam" id="NF002353">
    <property type="entry name" value="PRK01318.1-4"/>
    <property type="match status" value="1"/>
</dbReference>
<feature type="domain" description="Membrane insertase YidC/Oxa/ALB C-terminal" evidence="14">
    <location>
        <begin position="357"/>
        <end position="534"/>
    </location>
</feature>
<evidence type="ECO:0000256" key="8">
    <source>
        <dbReference type="ARBA" id="ARBA00022989"/>
    </source>
</evidence>
<dbReference type="CDD" id="cd19961">
    <property type="entry name" value="EcYidC-like_peri"/>
    <property type="match status" value="1"/>
</dbReference>
<reference evidence="16 17" key="1">
    <citation type="submission" date="2024-02" db="EMBL/GenBank/DDBJ databases">
        <title>New thermophilic sulfur-oxidizing bacteria from a hot springs of the Uzon caldera (Kamchatka, Russia).</title>
        <authorList>
            <person name="Dukat A.M."/>
            <person name="Elcheninov A.G."/>
            <person name="Frolov E.N."/>
        </authorList>
    </citation>
    <scope>NUCLEOTIDE SEQUENCE [LARGE SCALE GENOMIC DNA]</scope>
    <source>
        <strain evidence="16 17">AK1</strain>
    </source>
</reference>
<evidence type="ECO:0000256" key="4">
    <source>
        <dbReference type="ARBA" id="ARBA00022448"/>
    </source>
</evidence>
<dbReference type="NCBIfam" id="NF002352">
    <property type="entry name" value="PRK01318.1-3"/>
    <property type="match status" value="1"/>
</dbReference>
<dbReference type="InterPro" id="IPR001708">
    <property type="entry name" value="YidC/ALB3/OXA1/COX18"/>
</dbReference>